<evidence type="ECO:0000256" key="5">
    <source>
        <dbReference type="ARBA" id="ARBA00051793"/>
    </source>
</evidence>
<dbReference type="Pfam" id="PF00581">
    <property type="entry name" value="Rhodanese"/>
    <property type="match status" value="2"/>
</dbReference>
<dbReference type="FunFam" id="3.40.250.10:FF:000001">
    <property type="entry name" value="Sulfurtransferase"/>
    <property type="match status" value="1"/>
</dbReference>
<proteinExistence type="predicted"/>
<evidence type="ECO:0000256" key="6">
    <source>
        <dbReference type="ARBA" id="ARBA00066832"/>
    </source>
</evidence>
<dbReference type="NCBIfam" id="NF008557">
    <property type="entry name" value="PRK11493.1"/>
    <property type="match status" value="1"/>
</dbReference>
<sequence length="282" mass="31266">MADDPKTLVSTDWLATNLRNPDLRLLDASWYLPDMKRDAQAEYRAAHIPGARFFDIDEISDTRSALPHMAPPVEKFMSRMRAMGVGDGHQVVVYDGAGLFSAARVWWLFRLMGKTEVAVLDGGLVKWMAEGRETEDLPPIPKERHMTVQRQAHLVRDVTQVAAASKLGDHLILDARGPARFKGDEPEPREGLRAGHIPGSRNVYYKDLLNTDGTMKPVARLREIFHDAGLDSTKPVITTCGSGVTAAILSLALERIGHKSHSLYDGSWAEWGQFDQLAVETG</sequence>
<evidence type="ECO:0000313" key="11">
    <source>
        <dbReference type="Proteomes" id="UP000436822"/>
    </source>
</evidence>
<dbReference type="SUPFAM" id="SSF52821">
    <property type="entry name" value="Rhodanese/Cell cycle control phosphatase"/>
    <property type="match status" value="2"/>
</dbReference>
<dbReference type="GO" id="GO:0004792">
    <property type="term" value="F:thiosulfate-cyanide sulfurtransferase activity"/>
    <property type="evidence" value="ECO:0007669"/>
    <property type="project" value="InterPro"/>
</dbReference>
<dbReference type="GO" id="GO:0005737">
    <property type="term" value="C:cytoplasm"/>
    <property type="evidence" value="ECO:0007669"/>
    <property type="project" value="UniProtKB-SubCell"/>
</dbReference>
<comment type="caution">
    <text evidence="10">The sequence shown here is derived from an EMBL/GenBank/DDBJ whole genome shotgun (WGS) entry which is preliminary data.</text>
</comment>
<dbReference type="InterPro" id="IPR001307">
    <property type="entry name" value="Thiosulphate_STrfase_CS"/>
</dbReference>
<gene>
    <name evidence="10" type="primary">SseA</name>
    <name evidence="10" type="ORF">KIN_20580</name>
</gene>
<dbReference type="PROSITE" id="PS00380">
    <property type="entry name" value="RHODANESE_1"/>
    <property type="match status" value="1"/>
</dbReference>
<dbReference type="PANTHER" id="PTHR11364">
    <property type="entry name" value="THIOSULFATE SULFERTANSFERASE"/>
    <property type="match status" value="1"/>
</dbReference>
<accession>A0A6N6JFR9</accession>
<dbReference type="OrthoDB" id="9781034at2"/>
<feature type="domain" description="Rhodanese" evidence="9">
    <location>
        <begin position="166"/>
        <end position="280"/>
    </location>
</feature>
<dbReference type="Gene3D" id="3.40.250.10">
    <property type="entry name" value="Rhodanese-like domain"/>
    <property type="match status" value="2"/>
</dbReference>
<dbReference type="InterPro" id="IPR036873">
    <property type="entry name" value="Rhodanese-like_dom_sf"/>
</dbReference>
<dbReference type="Proteomes" id="UP000436822">
    <property type="component" value="Unassembled WGS sequence"/>
</dbReference>
<evidence type="ECO:0000256" key="4">
    <source>
        <dbReference type="ARBA" id="ARBA00022737"/>
    </source>
</evidence>
<dbReference type="FunFam" id="3.40.250.10:FF:000015">
    <property type="entry name" value="Sulfurtransferase"/>
    <property type="match status" value="1"/>
</dbReference>
<comment type="subcellular location">
    <subcellularLocation>
        <location evidence="1">Cytoplasm</location>
    </subcellularLocation>
</comment>
<dbReference type="EMBL" id="BLJE01000002">
    <property type="protein sequence ID" value="GFE64984.1"/>
    <property type="molecule type" value="Genomic_DNA"/>
</dbReference>
<keyword evidence="4" id="KW-0677">Repeat</keyword>
<keyword evidence="3 10" id="KW-0808">Transferase</keyword>
<keyword evidence="11" id="KW-1185">Reference proteome</keyword>
<dbReference type="GO" id="GO:0016784">
    <property type="term" value="F:3-mercaptopyruvate sulfurtransferase activity"/>
    <property type="evidence" value="ECO:0007669"/>
    <property type="project" value="UniProtKB-EC"/>
</dbReference>
<keyword evidence="2" id="KW-0963">Cytoplasm</keyword>
<comment type="catalytic activity">
    <reaction evidence="5">
        <text>2-oxo-3-sulfanylpropanoate + [thioredoxin]-dithiol = [thioredoxin]-disulfide + hydrogen sulfide + pyruvate + H(+)</text>
        <dbReference type="Rhea" id="RHEA:21740"/>
        <dbReference type="Rhea" id="RHEA-COMP:10698"/>
        <dbReference type="Rhea" id="RHEA-COMP:10700"/>
        <dbReference type="ChEBI" id="CHEBI:15361"/>
        <dbReference type="ChEBI" id="CHEBI:15378"/>
        <dbReference type="ChEBI" id="CHEBI:29919"/>
        <dbReference type="ChEBI" id="CHEBI:29950"/>
        <dbReference type="ChEBI" id="CHEBI:50058"/>
        <dbReference type="ChEBI" id="CHEBI:57678"/>
        <dbReference type="EC" id="2.8.1.2"/>
    </reaction>
    <physiologicalReaction direction="left-to-right" evidence="5">
        <dbReference type="Rhea" id="RHEA:21741"/>
    </physiologicalReaction>
</comment>
<dbReference type="PROSITE" id="PS50206">
    <property type="entry name" value="RHODANESE_3"/>
    <property type="match status" value="2"/>
</dbReference>
<evidence type="ECO:0000259" key="9">
    <source>
        <dbReference type="PROSITE" id="PS50206"/>
    </source>
</evidence>
<protein>
    <recommendedName>
        <fullName evidence="7">3-mercaptopyruvate sulfurtransferase</fullName>
        <ecNumber evidence="6">2.8.1.2</ecNumber>
    </recommendedName>
    <alternativeName>
        <fullName evidence="8">Rhodanese-like protein</fullName>
    </alternativeName>
</protein>
<dbReference type="RefSeq" id="WP_159806564.1">
    <property type="nucleotide sequence ID" value="NZ_BLJE01000002.1"/>
</dbReference>
<dbReference type="EC" id="2.8.1.2" evidence="6"/>
<dbReference type="SMART" id="SM00450">
    <property type="entry name" value="RHOD"/>
    <property type="match status" value="2"/>
</dbReference>
<evidence type="ECO:0000256" key="2">
    <source>
        <dbReference type="ARBA" id="ARBA00022490"/>
    </source>
</evidence>
<dbReference type="AlphaFoldDB" id="A0A6N6JFR9"/>
<evidence type="ECO:0000313" key="10">
    <source>
        <dbReference type="EMBL" id="GFE64984.1"/>
    </source>
</evidence>
<dbReference type="CDD" id="cd01449">
    <property type="entry name" value="TST_Repeat_2"/>
    <property type="match status" value="1"/>
</dbReference>
<evidence type="ECO:0000256" key="3">
    <source>
        <dbReference type="ARBA" id="ARBA00022679"/>
    </source>
</evidence>
<reference evidence="10 11" key="1">
    <citation type="submission" date="2019-12" db="EMBL/GenBank/DDBJ databases">
        <title>Litoreibacter badius sp. nov., a novel bacteriochlorophyll a-containing bacterium in the genus Litoreibacter.</title>
        <authorList>
            <person name="Kanamuro M."/>
            <person name="Takabe Y."/>
            <person name="Mori K."/>
            <person name="Takaichi S."/>
            <person name="Hanada S."/>
        </authorList>
    </citation>
    <scope>NUCLEOTIDE SEQUENCE [LARGE SCALE GENOMIC DNA]</scope>
    <source>
        <strain evidence="10 11">K6</strain>
    </source>
</reference>
<evidence type="ECO:0000256" key="8">
    <source>
        <dbReference type="ARBA" id="ARBA00078354"/>
    </source>
</evidence>
<organism evidence="10 11">
    <name type="scientific">Litoreibacter roseus</name>
    <dbReference type="NCBI Taxonomy" id="2601869"/>
    <lineage>
        <taxon>Bacteria</taxon>
        <taxon>Pseudomonadati</taxon>
        <taxon>Pseudomonadota</taxon>
        <taxon>Alphaproteobacteria</taxon>
        <taxon>Rhodobacterales</taxon>
        <taxon>Roseobacteraceae</taxon>
        <taxon>Litoreibacter</taxon>
    </lineage>
</organism>
<dbReference type="InterPro" id="IPR001763">
    <property type="entry name" value="Rhodanese-like_dom"/>
</dbReference>
<dbReference type="InterPro" id="IPR045078">
    <property type="entry name" value="TST/MPST-like"/>
</dbReference>
<name>A0A6N6JFR9_9RHOB</name>
<dbReference type="PANTHER" id="PTHR11364:SF27">
    <property type="entry name" value="SULFURTRANSFERASE"/>
    <property type="match status" value="1"/>
</dbReference>
<dbReference type="CDD" id="cd01448">
    <property type="entry name" value="TST_Repeat_1"/>
    <property type="match status" value="1"/>
</dbReference>
<evidence type="ECO:0000256" key="7">
    <source>
        <dbReference type="ARBA" id="ARBA00070833"/>
    </source>
</evidence>
<evidence type="ECO:0000256" key="1">
    <source>
        <dbReference type="ARBA" id="ARBA00004496"/>
    </source>
</evidence>
<feature type="domain" description="Rhodanese" evidence="9">
    <location>
        <begin position="19"/>
        <end position="136"/>
    </location>
</feature>